<evidence type="ECO:0000256" key="1">
    <source>
        <dbReference type="SAM" id="MobiDB-lite"/>
    </source>
</evidence>
<organism evidence="2 3">
    <name type="scientific">Prorocentrum cordatum</name>
    <dbReference type="NCBI Taxonomy" id="2364126"/>
    <lineage>
        <taxon>Eukaryota</taxon>
        <taxon>Sar</taxon>
        <taxon>Alveolata</taxon>
        <taxon>Dinophyceae</taxon>
        <taxon>Prorocentrales</taxon>
        <taxon>Prorocentraceae</taxon>
        <taxon>Prorocentrum</taxon>
    </lineage>
</organism>
<name>A0ABN9PK15_9DINO</name>
<evidence type="ECO:0000313" key="3">
    <source>
        <dbReference type="Proteomes" id="UP001189429"/>
    </source>
</evidence>
<feature type="compositionally biased region" description="Basic residues" evidence="1">
    <location>
        <begin position="27"/>
        <end position="40"/>
    </location>
</feature>
<protein>
    <recommendedName>
        <fullName evidence="4">Subtilisin</fullName>
    </recommendedName>
</protein>
<feature type="region of interest" description="Disordered" evidence="1">
    <location>
        <begin position="1"/>
        <end position="71"/>
    </location>
</feature>
<proteinExistence type="predicted"/>
<keyword evidence="3" id="KW-1185">Reference proteome</keyword>
<dbReference type="Proteomes" id="UP001189429">
    <property type="component" value="Unassembled WGS sequence"/>
</dbReference>
<evidence type="ECO:0008006" key="4">
    <source>
        <dbReference type="Google" id="ProtNLM"/>
    </source>
</evidence>
<evidence type="ECO:0000313" key="2">
    <source>
        <dbReference type="EMBL" id="CAK0793368.1"/>
    </source>
</evidence>
<gene>
    <name evidence="2" type="ORF">PCOR1329_LOCUS3687</name>
</gene>
<comment type="caution">
    <text evidence="2">The sequence shown here is derived from an EMBL/GenBank/DDBJ whole genome shotgun (WGS) entry which is preliminary data.</text>
</comment>
<reference evidence="2" key="1">
    <citation type="submission" date="2023-10" db="EMBL/GenBank/DDBJ databases">
        <authorList>
            <person name="Chen Y."/>
            <person name="Shah S."/>
            <person name="Dougan E. K."/>
            <person name="Thang M."/>
            <person name="Chan C."/>
        </authorList>
    </citation>
    <scope>NUCLEOTIDE SEQUENCE [LARGE SCALE GENOMIC DNA]</scope>
</reference>
<sequence length="152" mass="15919">MPSTSLPSSALWPWWARQPAPGAPTPRGRRRRRRRRRRSRPPAEAASQRPRRRTSTACALGAGTGRGSRSLVDGRLFGGVGAHEAAPAGAAGDVDDRIGSVDVINPPALDDVVGFVSPAGRAGVDVGAELAPKPRGSLRCRAGMARSERKGA</sequence>
<dbReference type="EMBL" id="CAUYUJ010000947">
    <property type="protein sequence ID" value="CAK0793368.1"/>
    <property type="molecule type" value="Genomic_DNA"/>
</dbReference>
<accession>A0ABN9PK15</accession>